<dbReference type="PANTHER" id="PTHR43293:SF3">
    <property type="entry name" value="CHOLESTEROL RING-CLEAVING HYDROLASE IPDB SUBUNIT"/>
    <property type="match status" value="1"/>
</dbReference>
<evidence type="ECO:0000313" key="2">
    <source>
        <dbReference type="EMBL" id="MFD0905038.1"/>
    </source>
</evidence>
<evidence type="ECO:0000256" key="1">
    <source>
        <dbReference type="ARBA" id="ARBA00007047"/>
    </source>
</evidence>
<name>A0ABW3F1P2_9ACTN</name>
<dbReference type="Pfam" id="PF01144">
    <property type="entry name" value="CoA_trans"/>
    <property type="match status" value="1"/>
</dbReference>
<organism evidence="2 3">
    <name type="scientific">Actinomadura sediminis</name>
    <dbReference type="NCBI Taxonomy" id="1038904"/>
    <lineage>
        <taxon>Bacteria</taxon>
        <taxon>Bacillati</taxon>
        <taxon>Actinomycetota</taxon>
        <taxon>Actinomycetes</taxon>
        <taxon>Streptosporangiales</taxon>
        <taxon>Thermomonosporaceae</taxon>
        <taxon>Actinomadura</taxon>
    </lineage>
</organism>
<dbReference type="SMART" id="SM00882">
    <property type="entry name" value="CoA_trans"/>
    <property type="match status" value="1"/>
</dbReference>
<comment type="similarity">
    <text evidence="1">Belongs to the 3-oxoacid CoA-transferase subunit B family.</text>
</comment>
<protein>
    <submittedName>
        <fullName evidence="2">CoA-transferase subunit beta</fullName>
    </submittedName>
</protein>
<evidence type="ECO:0000313" key="3">
    <source>
        <dbReference type="Proteomes" id="UP001596972"/>
    </source>
</evidence>
<dbReference type="InterPro" id="IPR004165">
    <property type="entry name" value="CoA_trans_fam_I"/>
</dbReference>
<accession>A0ABW3F1P2</accession>
<dbReference type="Gene3D" id="3.40.1080.10">
    <property type="entry name" value="Glutaconate Coenzyme A-transferase"/>
    <property type="match status" value="1"/>
</dbReference>
<dbReference type="PANTHER" id="PTHR43293">
    <property type="entry name" value="ACETATE COA-TRANSFERASE YDIF"/>
    <property type="match status" value="1"/>
</dbReference>
<gene>
    <name evidence="2" type="ORF">ACFQ11_31995</name>
</gene>
<sequence>MATTTDATGATATDATRAEVCAVACAELFRGDGEIVAAAVAGFVPMLGSRLARSTFEPDLLTTDGGPSLSADPVPLGAAADVVEGWLPFRDHLWLVLNGRRHVIMGPSQIDPYGGTNISCIGDWARPSRQLLGVRGGPGNTLLNTTSYWVPKHSTRVFTEKVDMVSGVGTDRGAHEIRAVVTNLAVLDFASPGRRMRLRSVHPGVTVDDVVAATGFELVVPEDVPETRLPDAEELRIMRDVLDPKGLREREVPS</sequence>
<dbReference type="SUPFAM" id="SSF100950">
    <property type="entry name" value="NagB/RpiA/CoA transferase-like"/>
    <property type="match status" value="1"/>
</dbReference>
<proteinExistence type="inferred from homology"/>
<keyword evidence="3" id="KW-1185">Reference proteome</keyword>
<dbReference type="RefSeq" id="WP_378305532.1">
    <property type="nucleotide sequence ID" value="NZ_JBHTJA010000112.1"/>
</dbReference>
<dbReference type="EMBL" id="JBHTJA010000112">
    <property type="protein sequence ID" value="MFD0905038.1"/>
    <property type="molecule type" value="Genomic_DNA"/>
</dbReference>
<dbReference type="InterPro" id="IPR037171">
    <property type="entry name" value="NagB/RpiA_transferase-like"/>
</dbReference>
<dbReference type="Proteomes" id="UP001596972">
    <property type="component" value="Unassembled WGS sequence"/>
</dbReference>
<comment type="caution">
    <text evidence="2">The sequence shown here is derived from an EMBL/GenBank/DDBJ whole genome shotgun (WGS) entry which is preliminary data.</text>
</comment>
<reference evidence="3" key="1">
    <citation type="journal article" date="2019" name="Int. J. Syst. Evol. Microbiol.">
        <title>The Global Catalogue of Microorganisms (GCM) 10K type strain sequencing project: providing services to taxonomists for standard genome sequencing and annotation.</title>
        <authorList>
            <consortium name="The Broad Institute Genomics Platform"/>
            <consortium name="The Broad Institute Genome Sequencing Center for Infectious Disease"/>
            <person name="Wu L."/>
            <person name="Ma J."/>
        </authorList>
    </citation>
    <scope>NUCLEOTIDE SEQUENCE [LARGE SCALE GENOMIC DNA]</scope>
    <source>
        <strain evidence="3">JCM 31202</strain>
    </source>
</reference>